<organism evidence="2 3">
    <name type="scientific">Paramuribaculum intestinale</name>
    <dbReference type="NCBI Taxonomy" id="2094151"/>
    <lineage>
        <taxon>Bacteria</taxon>
        <taxon>Pseudomonadati</taxon>
        <taxon>Bacteroidota</taxon>
        <taxon>Bacteroidia</taxon>
        <taxon>Bacteroidales</taxon>
        <taxon>Muribaculaceae</taxon>
        <taxon>Paramuribaculum</taxon>
    </lineage>
</organism>
<dbReference type="RefSeq" id="WP_107034890.1">
    <property type="nucleotide sequence ID" value="NZ_CAOLHR010000002.1"/>
</dbReference>
<keyword evidence="1" id="KW-0175">Coiled coil</keyword>
<accession>A0A2V1J0B2</accession>
<proteinExistence type="predicted"/>
<dbReference type="AlphaFoldDB" id="A0A2V1J0B2"/>
<dbReference type="EMBL" id="PUBV01000001">
    <property type="protein sequence ID" value="PWB09838.1"/>
    <property type="molecule type" value="Genomic_DNA"/>
</dbReference>
<dbReference type="Gene3D" id="1.20.5.1700">
    <property type="match status" value="1"/>
</dbReference>
<evidence type="ECO:0000313" key="2">
    <source>
        <dbReference type="EMBL" id="PWB09838.1"/>
    </source>
</evidence>
<evidence type="ECO:0000256" key="1">
    <source>
        <dbReference type="SAM" id="Coils"/>
    </source>
</evidence>
<comment type="caution">
    <text evidence="2">The sequence shown here is derived from an EMBL/GenBank/DDBJ whole genome shotgun (WGS) entry which is preliminary data.</text>
</comment>
<dbReference type="Proteomes" id="UP000244925">
    <property type="component" value="Unassembled WGS sequence"/>
</dbReference>
<evidence type="ECO:0008006" key="4">
    <source>
        <dbReference type="Google" id="ProtNLM"/>
    </source>
</evidence>
<evidence type="ECO:0000313" key="3">
    <source>
        <dbReference type="Proteomes" id="UP000244925"/>
    </source>
</evidence>
<feature type="coiled-coil region" evidence="1">
    <location>
        <begin position="32"/>
        <end position="182"/>
    </location>
</feature>
<sequence>MNSLSNKPKLLWLAIGLVALLVIAVAVSLFQVTSLKLEVNQQKAENEQLQLTNDQLQLANEYEAINSQFAQYENQATQMAGDTILAKYTAAKNKVEQLLQELNSEKVKSQKRISQLQNEISTLRGLLRHYIAQVDSLGKENAGLRAENAEIRNENRSLSNRMQEVTRKNETLSERMTLAEKLNVTGVALTPLKKNGKQEKKITKAKQLMVTFTIPQNNSTPVGQKTVYLRITSPEGALLGNAGTFDFEGSNVACTAKKQIEYAGEEIPGVTIYWDVNTALSAGEYTVELFADNYRLASRRFTFKK</sequence>
<dbReference type="GeneID" id="93424360"/>
<protein>
    <recommendedName>
        <fullName evidence="4">Chromosome partitioning protein ParA</fullName>
    </recommendedName>
</protein>
<name>A0A2V1J0B2_9BACT</name>
<reference evidence="3" key="1">
    <citation type="submission" date="2018-02" db="EMBL/GenBank/DDBJ databases">
        <authorList>
            <person name="Clavel T."/>
            <person name="Strowig T."/>
        </authorList>
    </citation>
    <scope>NUCLEOTIDE SEQUENCE [LARGE SCALE GENOMIC DNA]</scope>
    <source>
        <strain evidence="3">DSM 100764</strain>
    </source>
</reference>
<gene>
    <name evidence="2" type="ORF">C5O25_01110</name>
</gene>
<keyword evidence="3" id="KW-1185">Reference proteome</keyword>